<comment type="caution">
    <text evidence="4">The sequence shown here is derived from an EMBL/GenBank/DDBJ whole genome shotgun (WGS) entry which is preliminary data.</text>
</comment>
<gene>
    <name evidence="4" type="ORF">MPNT_70045</name>
</gene>
<dbReference type="Gene3D" id="1.10.287.1490">
    <property type="match status" value="1"/>
</dbReference>
<dbReference type="PANTHER" id="PTHR39082">
    <property type="entry name" value="PHOSPHOLIPASE C-BETA-2-RELATED"/>
    <property type="match status" value="1"/>
</dbReference>
<dbReference type="PANTHER" id="PTHR39082:SF1">
    <property type="entry name" value="SCAVENGER RECEPTOR CLASS A MEMBER 3"/>
    <property type="match status" value="1"/>
</dbReference>
<evidence type="ECO:0000259" key="3">
    <source>
        <dbReference type="Pfam" id="PF24481"/>
    </source>
</evidence>
<dbReference type="Pfam" id="PF24481">
    <property type="entry name" value="CT398_CC"/>
    <property type="match status" value="1"/>
</dbReference>
<evidence type="ECO:0000256" key="1">
    <source>
        <dbReference type="SAM" id="Coils"/>
    </source>
</evidence>
<proteinExistence type="predicted"/>
<evidence type="ECO:0000259" key="2">
    <source>
        <dbReference type="Pfam" id="PF02591"/>
    </source>
</evidence>
<name>A0A8J2BWC7_9BACT</name>
<keyword evidence="1" id="KW-0175">Coiled coil</keyword>
<accession>A0A8J2BWC7</accession>
<dbReference type="Proteomes" id="UP000663859">
    <property type="component" value="Unassembled WGS sequence"/>
</dbReference>
<reference evidence="4" key="1">
    <citation type="submission" date="2021-02" db="EMBL/GenBank/DDBJ databases">
        <authorList>
            <person name="Cremers G."/>
            <person name="Picone N."/>
        </authorList>
    </citation>
    <scope>NUCLEOTIDE SEQUENCE</scope>
    <source>
        <strain evidence="4">PQ17</strain>
    </source>
</reference>
<dbReference type="RefSeq" id="WP_174582522.1">
    <property type="nucleotide sequence ID" value="NZ_CAJNOB010000067.1"/>
</dbReference>
<dbReference type="Pfam" id="PF02591">
    <property type="entry name" value="Zn_ribbon_9"/>
    <property type="match status" value="1"/>
</dbReference>
<protein>
    <submittedName>
        <fullName evidence="4">Putative zf-RING_7 domain-containing protein</fullName>
    </submittedName>
</protein>
<keyword evidence="5" id="KW-1185">Reference proteome</keyword>
<evidence type="ECO:0000313" key="4">
    <source>
        <dbReference type="EMBL" id="CAF0704496.1"/>
    </source>
</evidence>
<dbReference type="AlphaFoldDB" id="A0A8J2BWC7"/>
<sequence length="242" mass="28917">MQSNIRELLESLLRLQEKDVRVLKLEEELLRIPKEKSVHEQKYEKVRLEWEARKKELQELEVQRKRLELEAQALRDRIAKYKLQQMQTRKNDQYQALGHEIELASQEVARIEDQELSLMEQAEILKGRLQELESQVRAEKLQFEENVAALEARKRRLEEELEKTRRQVKEAEEKLDTELLRKYRRIWQARKPLALAPVTQDSCGGCHMKIPRQTVLDVRSEKKWVECENCGRFLYWAGETGV</sequence>
<dbReference type="InterPro" id="IPR003743">
    <property type="entry name" value="Zf-RING_7"/>
</dbReference>
<dbReference type="InterPro" id="IPR056003">
    <property type="entry name" value="CT398_CC_hairpin"/>
</dbReference>
<feature type="coiled-coil region" evidence="1">
    <location>
        <begin position="40"/>
        <end position="181"/>
    </location>
</feature>
<dbReference type="InterPro" id="IPR052376">
    <property type="entry name" value="Oxidative_Scav/Glycosyltrans"/>
</dbReference>
<feature type="domain" description="CT398-like coiled coil hairpin" evidence="3">
    <location>
        <begin position="15"/>
        <end position="188"/>
    </location>
</feature>
<evidence type="ECO:0000313" key="5">
    <source>
        <dbReference type="Proteomes" id="UP000663859"/>
    </source>
</evidence>
<organism evidence="4 5">
    <name type="scientific">Candidatus Methylacidithermus pantelleriae</name>
    <dbReference type="NCBI Taxonomy" id="2744239"/>
    <lineage>
        <taxon>Bacteria</taxon>
        <taxon>Pseudomonadati</taxon>
        <taxon>Verrucomicrobiota</taxon>
        <taxon>Methylacidiphilae</taxon>
        <taxon>Methylacidiphilales</taxon>
        <taxon>Methylacidiphilaceae</taxon>
        <taxon>Candidatus Methylacidithermus</taxon>
    </lineage>
</organism>
<dbReference type="EMBL" id="CAJNOB010000067">
    <property type="protein sequence ID" value="CAF0704496.1"/>
    <property type="molecule type" value="Genomic_DNA"/>
</dbReference>
<feature type="domain" description="C4-type zinc ribbon" evidence="2">
    <location>
        <begin position="202"/>
        <end position="234"/>
    </location>
</feature>